<keyword evidence="3" id="KW-1185">Reference proteome</keyword>
<sequence>MINAGWKIGAAAGAALFVLAPLGAVAQDAVLSGPRNYDMQQMPGVQGHDDAMLPVVRNRLNDGIGLHAGSYWLFPTVEAGYFFDSNPLARSHDKKSSNGLYTAANVEAKSDFSRHALNFYGGVEHYEYLDVSGQSHTNGYGGTDFRIDVRRDLVILGGVDGGYFHETLDDVNTPENADEPIPYTELSGWGSINKAFNRIAVSLGAAYSTLDYSSVKSKGGGRLDQDYRDSEILVGGGRLSYLFSPGYRIFGDIRYNDRHYRHSRDDDSHGYRALGGVAFEITRLLAGEVGLGYMWQDYDRSSEGTRDGFSYHLGLTWTPTPLITVNLDGDRMIADSSIEDDPSRIATTLGASIDYEFRRNIIISPSFAIANNDYSHSSNDNTSYEAGLDVEYYLNRHLAVGANYNYLKRDYKMDASDYDRHLVGVNAKARF</sequence>
<dbReference type="Proteomes" id="UP000593594">
    <property type="component" value="Chromosome"/>
</dbReference>
<keyword evidence="1" id="KW-0732">Signal</keyword>
<accession>A0A7S8C5D1</accession>
<dbReference type="RefSeq" id="WP_213161051.1">
    <property type="nucleotide sequence ID" value="NZ_CP058214.1"/>
</dbReference>
<dbReference type="EMBL" id="CP058214">
    <property type="protein sequence ID" value="QPC43688.1"/>
    <property type="molecule type" value="Genomic_DNA"/>
</dbReference>
<protein>
    <submittedName>
        <fullName evidence="2">Outer membrane beta-barrel protein</fullName>
    </submittedName>
</protein>
<dbReference type="KEGG" id="kmn:HW532_13920"/>
<dbReference type="AlphaFoldDB" id="A0A7S8C5D1"/>
<feature type="signal peptide" evidence="1">
    <location>
        <begin position="1"/>
        <end position="26"/>
    </location>
</feature>
<feature type="chain" id="PRO_5033002129" evidence="1">
    <location>
        <begin position="27"/>
        <end position="431"/>
    </location>
</feature>
<gene>
    <name evidence="2" type="ORF">HW532_13920</name>
</gene>
<dbReference type="Gene3D" id="2.40.160.20">
    <property type="match status" value="1"/>
</dbReference>
<evidence type="ECO:0000313" key="2">
    <source>
        <dbReference type="EMBL" id="QPC43688.1"/>
    </source>
</evidence>
<dbReference type="InterPro" id="IPR036709">
    <property type="entry name" value="Autotransporte_beta_dom_sf"/>
</dbReference>
<proteinExistence type="predicted"/>
<evidence type="ECO:0000313" key="3">
    <source>
        <dbReference type="Proteomes" id="UP000593594"/>
    </source>
</evidence>
<dbReference type="Pfam" id="PF10082">
    <property type="entry name" value="BBP2_2"/>
    <property type="match status" value="1"/>
</dbReference>
<evidence type="ECO:0000256" key="1">
    <source>
        <dbReference type="SAM" id="SignalP"/>
    </source>
</evidence>
<organism evidence="2 3">
    <name type="scientific">Kaustia mangrovi</name>
    <dbReference type="NCBI Taxonomy" id="2593653"/>
    <lineage>
        <taxon>Bacteria</taxon>
        <taxon>Pseudomonadati</taxon>
        <taxon>Pseudomonadota</taxon>
        <taxon>Alphaproteobacteria</taxon>
        <taxon>Hyphomicrobiales</taxon>
        <taxon>Parvibaculaceae</taxon>
        <taxon>Kaustia</taxon>
    </lineage>
</organism>
<reference evidence="2 3" key="1">
    <citation type="submission" date="2020-06" db="EMBL/GenBank/DDBJ databases">
        <title>Genome sequence of 2 isolates from Red Sea Mangroves.</title>
        <authorList>
            <person name="Sefrji F."/>
            <person name="Michoud G."/>
            <person name="Merlino G."/>
            <person name="Daffonchio D."/>
        </authorList>
    </citation>
    <scope>NUCLEOTIDE SEQUENCE [LARGE SCALE GENOMIC DNA]</scope>
    <source>
        <strain evidence="2 3">R1DC25</strain>
    </source>
</reference>
<name>A0A7S8C5D1_9HYPH</name>
<dbReference type="SUPFAM" id="SSF103515">
    <property type="entry name" value="Autotransporter"/>
    <property type="match status" value="1"/>
</dbReference>
<dbReference type="InterPro" id="IPR018759">
    <property type="entry name" value="BBP2_2"/>
</dbReference>